<evidence type="ECO:0000259" key="2">
    <source>
        <dbReference type="PROSITE" id="PS50184"/>
    </source>
</evidence>
<dbReference type="PROSITE" id="PS01208">
    <property type="entry name" value="VWFC_1"/>
    <property type="match status" value="2"/>
</dbReference>
<evidence type="ECO:0000313" key="4">
    <source>
        <dbReference type="EMBL" id="NOV49249.1"/>
    </source>
</evidence>
<dbReference type="PANTHER" id="PTHR46526:SF1">
    <property type="entry name" value="CHORDIN"/>
    <property type="match status" value="1"/>
</dbReference>
<feature type="domain" description="CHRD" evidence="3">
    <location>
        <begin position="148"/>
        <end position="278"/>
    </location>
</feature>
<protein>
    <submittedName>
        <fullName evidence="4">Putative dorsal-ventral patterning protein sog</fullName>
    </submittedName>
</protein>
<feature type="domain" description="VWFC" evidence="2">
    <location>
        <begin position="755"/>
        <end position="831"/>
    </location>
</feature>
<dbReference type="GO" id="GO:0036122">
    <property type="term" value="F:BMP binding"/>
    <property type="evidence" value="ECO:0007669"/>
    <property type="project" value="TreeGrafter"/>
</dbReference>
<name>A0A6M2DS97_XENCH</name>
<dbReference type="InterPro" id="IPR001007">
    <property type="entry name" value="VWF_dom"/>
</dbReference>
<dbReference type="GO" id="GO:0030514">
    <property type="term" value="P:negative regulation of BMP signaling pathway"/>
    <property type="evidence" value="ECO:0007669"/>
    <property type="project" value="TreeGrafter"/>
</dbReference>
<feature type="domain" description="CHRD" evidence="3">
    <location>
        <begin position="279"/>
        <end position="399"/>
    </location>
</feature>
<proteinExistence type="predicted"/>
<feature type="domain" description="VWFC" evidence="2">
    <location>
        <begin position="572"/>
        <end position="634"/>
    </location>
</feature>
<dbReference type="Gene3D" id="6.20.200.20">
    <property type="match status" value="1"/>
</dbReference>
<evidence type="ECO:0000256" key="1">
    <source>
        <dbReference type="PROSITE-ProRule" id="PRU00230"/>
    </source>
</evidence>
<dbReference type="Pfam" id="PF07452">
    <property type="entry name" value="CHRD"/>
    <property type="match status" value="1"/>
</dbReference>
<reference evidence="4" key="1">
    <citation type="submission" date="2020-03" db="EMBL/GenBank/DDBJ databases">
        <title>Transcriptomic Profiling of the Digestive Tract of the Rat Flea, Xenopsylla cheopis, Following Blood Feeding and Infection with Yersinia pestis.</title>
        <authorList>
            <person name="Bland D.M."/>
            <person name="Martens C.A."/>
            <person name="Virtaneva K."/>
            <person name="Kanakabandi K."/>
            <person name="Long D."/>
            <person name="Rosenke R."/>
            <person name="Saturday G.A."/>
            <person name="Hoyt F.H."/>
            <person name="Bruno D.P."/>
            <person name="Ribeiro J.M.C."/>
            <person name="Hinnebusch J."/>
        </authorList>
    </citation>
    <scope>NUCLEOTIDE SEQUENCE</scope>
</reference>
<dbReference type="PANTHER" id="PTHR46526">
    <property type="entry name" value="CHORDIN"/>
    <property type="match status" value="1"/>
</dbReference>
<dbReference type="PROSITE" id="PS50184">
    <property type="entry name" value="VWFC_2"/>
    <property type="match status" value="2"/>
</dbReference>
<dbReference type="Pfam" id="PF00093">
    <property type="entry name" value="VWC"/>
    <property type="match status" value="2"/>
</dbReference>
<dbReference type="PROSITE" id="PS50933">
    <property type="entry name" value="CHRD"/>
    <property type="match status" value="3"/>
</dbReference>
<dbReference type="Gene3D" id="2.10.70.10">
    <property type="entry name" value="Complement Module, domain 1"/>
    <property type="match status" value="1"/>
</dbReference>
<feature type="domain" description="CHRD" evidence="3">
    <location>
        <begin position="7"/>
        <end position="146"/>
    </location>
</feature>
<dbReference type="AlphaFoldDB" id="A0A6M2DS97"/>
<dbReference type="SUPFAM" id="SSF57603">
    <property type="entry name" value="FnI-like domain"/>
    <property type="match status" value="2"/>
</dbReference>
<keyword evidence="1" id="KW-0217">Developmental protein</keyword>
<accession>A0A6M2DS97</accession>
<dbReference type="InterPro" id="IPR052278">
    <property type="entry name" value="Chordin-like_regulators"/>
</dbReference>
<dbReference type="InterPro" id="IPR010895">
    <property type="entry name" value="CHRD"/>
</dbReference>
<dbReference type="SMART" id="SM00214">
    <property type="entry name" value="VWC"/>
    <property type="match status" value="3"/>
</dbReference>
<evidence type="ECO:0000259" key="3">
    <source>
        <dbReference type="PROSITE" id="PS50933"/>
    </source>
</evidence>
<dbReference type="GO" id="GO:0009953">
    <property type="term" value="P:dorsal/ventral pattern formation"/>
    <property type="evidence" value="ECO:0007669"/>
    <property type="project" value="TreeGrafter"/>
</dbReference>
<dbReference type="GO" id="GO:0005615">
    <property type="term" value="C:extracellular space"/>
    <property type="evidence" value="ECO:0007669"/>
    <property type="project" value="TreeGrafter"/>
</dbReference>
<dbReference type="SMART" id="SM00754">
    <property type="entry name" value="CHRD"/>
    <property type="match status" value="3"/>
</dbReference>
<sequence length="854" mass="94189">MKKKKKSMKHFAALLTGRSSLIHRRDDLSAIIDSHNPRNVVATGRFDFHRKNLHYSFYVSDKASRPRALQFLDKSGSILEEHSLLTHGEYQNATGKVCGVWRRVPKEYRRLLKDEKLFVALLWNSDGVNHTGGELILSGRIGRYASLGTELFSSLLEPAPGTDRERMSGAGGTAVVSTSVGATPSIHLTVLFNGIFSPDDGADVPITVRLELVERGLIILDEVRRVRKPGHELNVIEVSSPVSAADMRLLTRGRLALTVESRRRPEALRLQGPVVTRATCEIFQTALHSSSSAAESTTTSGLAWLYLNRDGALVYNIQVDELDRTQTPMITLVDDSGKRRTELEDLTPSLTPDGRVTGTLERLGPRVLEPLYAGNLAVNVATKSHQESLVRGRLIARPVADARDSPAGAILLKRTDLTTPASIVGVAWLSVDAADCSLHYDLSIAGRGSHQRTMELYLEEVPFIAPGAPVSRALLEEEFTTTNIEGTLAGITQGDLARLETGVVFLDLKDKIKNETMLKATLKHVKVPPNCLPHYTDNDVSAMSPTGGASYDSESNSLQGHSPVVISVDPGQRCFHSGRFYIEGAQWKSTAELCTMCSCVYGRVKCDPIKCPPLPKCKPENRKIREGDCCPVCMNNTLLPEPTNGSAPRGCYLGDQFHKAGSSWHPYLPPNGFDTCAVCTCDLITLDIRCPRTQCPPLRCDEKTAIRPDKKACCKVCPEVKAESSAPKVIADPGTVQDQGTIEIARTNEQIMQEGGCKNPLGAPYENGKEWHPWLSSHGEQKCVTCRCKDGAIKCERKRCPRMSCPNHRRANRLQKAQHDAQPHEPIDECCQCRRNRRHHHKNQQQKNHVKTNS</sequence>
<dbReference type="EMBL" id="GIIL01005523">
    <property type="protein sequence ID" value="NOV49249.1"/>
    <property type="molecule type" value="Transcribed_RNA"/>
</dbReference>
<organism evidence="4">
    <name type="scientific">Xenopsylla cheopis</name>
    <name type="common">Oriental rat flea</name>
    <name type="synonym">Pulex cheopis</name>
    <dbReference type="NCBI Taxonomy" id="163159"/>
    <lineage>
        <taxon>Eukaryota</taxon>
        <taxon>Metazoa</taxon>
        <taxon>Ecdysozoa</taxon>
        <taxon>Arthropoda</taxon>
        <taxon>Hexapoda</taxon>
        <taxon>Insecta</taxon>
        <taxon>Pterygota</taxon>
        <taxon>Neoptera</taxon>
        <taxon>Endopterygota</taxon>
        <taxon>Siphonaptera</taxon>
        <taxon>Pulicidae</taxon>
        <taxon>Xenopsyllinae</taxon>
        <taxon>Xenopsylla</taxon>
    </lineage>
</organism>